<keyword evidence="2" id="KW-0472">Membrane</keyword>
<organism evidence="3 4">
    <name type="scientific">Actinomadura rugatobispora</name>
    <dbReference type="NCBI Taxonomy" id="1994"/>
    <lineage>
        <taxon>Bacteria</taxon>
        <taxon>Bacillati</taxon>
        <taxon>Actinomycetota</taxon>
        <taxon>Actinomycetes</taxon>
        <taxon>Streptosporangiales</taxon>
        <taxon>Thermomonosporaceae</taxon>
        <taxon>Actinomadura</taxon>
    </lineage>
</organism>
<name>A0ABW1AAX5_9ACTN</name>
<dbReference type="RefSeq" id="WP_378287091.1">
    <property type="nucleotide sequence ID" value="NZ_JBHSON010000065.1"/>
</dbReference>
<feature type="region of interest" description="Disordered" evidence="1">
    <location>
        <begin position="20"/>
        <end position="53"/>
    </location>
</feature>
<evidence type="ECO:0000256" key="1">
    <source>
        <dbReference type="SAM" id="MobiDB-lite"/>
    </source>
</evidence>
<feature type="transmembrane region" description="Helical" evidence="2">
    <location>
        <begin position="91"/>
        <end position="109"/>
    </location>
</feature>
<feature type="transmembrane region" description="Helical" evidence="2">
    <location>
        <begin position="168"/>
        <end position="187"/>
    </location>
</feature>
<feature type="compositionally biased region" description="Basic and acidic residues" evidence="1">
    <location>
        <begin position="26"/>
        <end position="35"/>
    </location>
</feature>
<reference evidence="4" key="1">
    <citation type="journal article" date="2019" name="Int. J. Syst. Evol. Microbiol.">
        <title>The Global Catalogue of Microorganisms (GCM) 10K type strain sequencing project: providing services to taxonomists for standard genome sequencing and annotation.</title>
        <authorList>
            <consortium name="The Broad Institute Genomics Platform"/>
            <consortium name="The Broad Institute Genome Sequencing Center for Infectious Disease"/>
            <person name="Wu L."/>
            <person name="Ma J."/>
        </authorList>
    </citation>
    <scope>NUCLEOTIDE SEQUENCE [LARGE SCALE GENOMIC DNA]</scope>
    <source>
        <strain evidence="4">KCTC 42087</strain>
    </source>
</reference>
<keyword evidence="4" id="KW-1185">Reference proteome</keyword>
<sequence length="197" mass="21069">MTEPTAGGLRGRVRHHREVLSAAKDATPEQRRALLDDVQDDKEDRRRAQRARPVPRWLARPGARRALAAIAVVPFACGMVTAYLAPESLPAVAAQLAGAAGLVAGLVLLRRATRLLTEVPDGDLDERELGERDQALGTAYAVLACCVGVVALAAIADGPLLDARAWEPMVIGTLFTALLLPSAAAAWRWRELDDADL</sequence>
<evidence type="ECO:0000313" key="4">
    <source>
        <dbReference type="Proteomes" id="UP001596074"/>
    </source>
</evidence>
<accession>A0ABW1AAX5</accession>
<gene>
    <name evidence="3" type="ORF">ACFPZN_36760</name>
</gene>
<feature type="transmembrane region" description="Helical" evidence="2">
    <location>
        <begin position="135"/>
        <end position="156"/>
    </location>
</feature>
<feature type="transmembrane region" description="Helical" evidence="2">
    <location>
        <begin position="66"/>
        <end position="85"/>
    </location>
</feature>
<proteinExistence type="predicted"/>
<evidence type="ECO:0000313" key="3">
    <source>
        <dbReference type="EMBL" id="MFC5751199.1"/>
    </source>
</evidence>
<dbReference type="Proteomes" id="UP001596074">
    <property type="component" value="Unassembled WGS sequence"/>
</dbReference>
<keyword evidence="2" id="KW-0812">Transmembrane</keyword>
<comment type="caution">
    <text evidence="3">The sequence shown here is derived from an EMBL/GenBank/DDBJ whole genome shotgun (WGS) entry which is preliminary data.</text>
</comment>
<protein>
    <recommendedName>
        <fullName evidence="5">DUF3040 domain-containing protein</fullName>
    </recommendedName>
</protein>
<evidence type="ECO:0008006" key="5">
    <source>
        <dbReference type="Google" id="ProtNLM"/>
    </source>
</evidence>
<dbReference type="EMBL" id="JBHSON010000065">
    <property type="protein sequence ID" value="MFC5751199.1"/>
    <property type="molecule type" value="Genomic_DNA"/>
</dbReference>
<keyword evidence="2" id="KW-1133">Transmembrane helix</keyword>
<evidence type="ECO:0000256" key="2">
    <source>
        <dbReference type="SAM" id="Phobius"/>
    </source>
</evidence>